<keyword evidence="10" id="KW-0902">Two-component regulatory system</keyword>
<comment type="catalytic activity">
    <reaction evidence="1">
        <text>ATP + protein L-histidine = ADP + protein N-phospho-L-histidine.</text>
        <dbReference type="EC" id="2.7.13.3"/>
    </reaction>
</comment>
<dbReference type="InterPro" id="IPR004358">
    <property type="entry name" value="Sig_transdc_His_kin-like_C"/>
</dbReference>
<keyword evidence="16" id="KW-1185">Reference proteome</keyword>
<reference evidence="15 16" key="1">
    <citation type="submission" date="2019-12" db="EMBL/GenBank/DDBJ databases">
        <title>Paenibacillus sp. nov., an endophytic bacterium isolated from the stem of Dendrobium.</title>
        <authorList>
            <person name="Zhao R."/>
        </authorList>
    </citation>
    <scope>NUCLEOTIDE SEQUENCE [LARGE SCALE GENOMIC DNA]</scope>
    <source>
        <strain evidence="15 16">HJL G12</strain>
    </source>
</reference>
<protein>
    <recommendedName>
        <fullName evidence="3">histidine kinase</fullName>
        <ecNumber evidence="3">2.7.13.3</ecNumber>
    </recommendedName>
</protein>
<evidence type="ECO:0000256" key="6">
    <source>
        <dbReference type="ARBA" id="ARBA00022679"/>
    </source>
</evidence>
<dbReference type="PANTHER" id="PTHR34220:SF7">
    <property type="entry name" value="SENSOR HISTIDINE KINASE YPDA"/>
    <property type="match status" value="1"/>
</dbReference>
<keyword evidence="12" id="KW-0812">Transmembrane</keyword>
<evidence type="ECO:0000256" key="9">
    <source>
        <dbReference type="ARBA" id="ARBA00022840"/>
    </source>
</evidence>
<proteinExistence type="predicted"/>
<dbReference type="InterPro" id="IPR050640">
    <property type="entry name" value="Bact_2-comp_sensor_kinase"/>
</dbReference>
<keyword evidence="12" id="KW-1133">Transmembrane helix</keyword>
<keyword evidence="11 12" id="KW-0472">Membrane</keyword>
<dbReference type="PRINTS" id="PR00344">
    <property type="entry name" value="BCTRLSENSOR"/>
</dbReference>
<dbReference type="EC" id="2.7.13.3" evidence="3"/>
<evidence type="ECO:0000256" key="8">
    <source>
        <dbReference type="ARBA" id="ARBA00022777"/>
    </source>
</evidence>
<feature type="domain" description="HAMP" evidence="14">
    <location>
        <begin position="296"/>
        <end position="348"/>
    </location>
</feature>
<comment type="caution">
    <text evidence="15">The sequence shown here is derived from an EMBL/GenBank/DDBJ whole genome shotgun (WGS) entry which is preliminary data.</text>
</comment>
<evidence type="ECO:0000256" key="12">
    <source>
        <dbReference type="SAM" id="Phobius"/>
    </source>
</evidence>
<dbReference type="RefSeq" id="WP_341480145.1">
    <property type="nucleotide sequence ID" value="NZ_WUBI01000005.1"/>
</dbReference>
<evidence type="ECO:0000256" key="11">
    <source>
        <dbReference type="ARBA" id="ARBA00023136"/>
    </source>
</evidence>
<dbReference type="PROSITE" id="PS50885">
    <property type="entry name" value="HAMP"/>
    <property type="match status" value="1"/>
</dbReference>
<dbReference type="Pfam" id="PF06580">
    <property type="entry name" value="His_kinase"/>
    <property type="match status" value="1"/>
</dbReference>
<dbReference type="AlphaFoldDB" id="A0A7X3IP35"/>
<dbReference type="SMART" id="SM00304">
    <property type="entry name" value="HAMP"/>
    <property type="match status" value="1"/>
</dbReference>
<accession>A0A7X3IP35</accession>
<keyword evidence="8" id="KW-0418">Kinase</keyword>
<keyword evidence="6" id="KW-0808">Transferase</keyword>
<comment type="subcellular location">
    <subcellularLocation>
        <location evidence="2">Cell membrane</location>
        <topology evidence="2">Multi-pass membrane protein</topology>
    </subcellularLocation>
</comment>
<dbReference type="PROSITE" id="PS50109">
    <property type="entry name" value="HIS_KIN"/>
    <property type="match status" value="1"/>
</dbReference>
<dbReference type="GO" id="GO:0005886">
    <property type="term" value="C:plasma membrane"/>
    <property type="evidence" value="ECO:0007669"/>
    <property type="project" value="UniProtKB-SubCell"/>
</dbReference>
<organism evidence="15 16">
    <name type="scientific">Paenibacillus dendrobii</name>
    <dbReference type="NCBI Taxonomy" id="2691084"/>
    <lineage>
        <taxon>Bacteria</taxon>
        <taxon>Bacillati</taxon>
        <taxon>Bacillota</taxon>
        <taxon>Bacilli</taxon>
        <taxon>Bacillales</taxon>
        <taxon>Paenibacillaceae</taxon>
        <taxon>Paenibacillus</taxon>
    </lineage>
</organism>
<name>A0A7X3IP35_9BACL</name>
<dbReference type="InterPro" id="IPR036890">
    <property type="entry name" value="HATPase_C_sf"/>
</dbReference>
<evidence type="ECO:0000256" key="5">
    <source>
        <dbReference type="ARBA" id="ARBA00022553"/>
    </source>
</evidence>
<evidence type="ECO:0000313" key="15">
    <source>
        <dbReference type="EMBL" id="MWV47036.1"/>
    </source>
</evidence>
<evidence type="ECO:0000259" key="13">
    <source>
        <dbReference type="PROSITE" id="PS50109"/>
    </source>
</evidence>
<dbReference type="InterPro" id="IPR003660">
    <property type="entry name" value="HAMP_dom"/>
</dbReference>
<evidence type="ECO:0000313" key="16">
    <source>
        <dbReference type="Proteomes" id="UP000460318"/>
    </source>
</evidence>
<evidence type="ECO:0000256" key="3">
    <source>
        <dbReference type="ARBA" id="ARBA00012438"/>
    </source>
</evidence>
<dbReference type="PANTHER" id="PTHR34220">
    <property type="entry name" value="SENSOR HISTIDINE KINASE YPDA"/>
    <property type="match status" value="1"/>
</dbReference>
<feature type="transmembrane region" description="Helical" evidence="12">
    <location>
        <begin position="13"/>
        <end position="38"/>
    </location>
</feature>
<keyword evidence="5" id="KW-0597">Phosphoprotein</keyword>
<evidence type="ECO:0000256" key="2">
    <source>
        <dbReference type="ARBA" id="ARBA00004651"/>
    </source>
</evidence>
<keyword evidence="9" id="KW-0067">ATP-binding</keyword>
<feature type="transmembrane region" description="Helical" evidence="12">
    <location>
        <begin position="272"/>
        <end position="295"/>
    </location>
</feature>
<dbReference type="EMBL" id="WUBI01000005">
    <property type="protein sequence ID" value="MWV47036.1"/>
    <property type="molecule type" value="Genomic_DNA"/>
</dbReference>
<sequence>MLRRLWSQLNSKLFYKMLIIYSLLTVIPLALVTGLFYYRSMQIIETKIRESSKQNIVETSDKLDEMLNSIYQKAKNISVQREVEALLRNSNDSTLYPLSEMDQRVYQAEVNVFLDREKEAYGLIDSIYIFNNDGGMYANTGAPGLESENALAGIAHMTPGHMIWAPFTDQGRMISAMEIYDQRSGMKYGVLAITLSSAGMSEALASYKQGAFFITNLSGLILASTDETQINSIYKPLGAGQSIINKRTSMYSSYNYISHMPRNAFGKEIRELAYYAVLITLLTWLGVLILTFAILRHITNPLLRLNRLMRKAERQIFETISDIKTTDEIAQICRSYNSLITQIKNLIEKVYKVELVKKEAELSAIKAHINPHFLYNTLETISIMAKESGSVEVPRMVQLLSKILRFSITPGMDHVPLETEISFAVYYLQLHQQRYRDKIRWKTEIEEELLMIQVPKLLLQPIIENAVIHGIQQVDRPGWITIRAFERDYDLVLEVEDNGPGYRNDDTYRSEGLGTGLATVNQRIRLLYGEPYGLLIQKTDAGSGTIVRVTIPMRFMEEEKSVCVL</sequence>
<evidence type="ECO:0000256" key="10">
    <source>
        <dbReference type="ARBA" id="ARBA00023012"/>
    </source>
</evidence>
<dbReference type="InterPro" id="IPR005467">
    <property type="entry name" value="His_kinase_dom"/>
</dbReference>
<evidence type="ECO:0000256" key="7">
    <source>
        <dbReference type="ARBA" id="ARBA00022741"/>
    </source>
</evidence>
<dbReference type="InterPro" id="IPR003594">
    <property type="entry name" value="HATPase_dom"/>
</dbReference>
<dbReference type="GO" id="GO:0005524">
    <property type="term" value="F:ATP binding"/>
    <property type="evidence" value="ECO:0007669"/>
    <property type="project" value="UniProtKB-KW"/>
</dbReference>
<dbReference type="SMART" id="SM00387">
    <property type="entry name" value="HATPase_c"/>
    <property type="match status" value="1"/>
</dbReference>
<dbReference type="Gene3D" id="6.10.340.10">
    <property type="match status" value="1"/>
</dbReference>
<evidence type="ECO:0000256" key="1">
    <source>
        <dbReference type="ARBA" id="ARBA00000085"/>
    </source>
</evidence>
<dbReference type="Proteomes" id="UP000460318">
    <property type="component" value="Unassembled WGS sequence"/>
</dbReference>
<dbReference type="SUPFAM" id="SSF55874">
    <property type="entry name" value="ATPase domain of HSP90 chaperone/DNA topoisomerase II/histidine kinase"/>
    <property type="match status" value="1"/>
</dbReference>
<keyword evidence="4" id="KW-1003">Cell membrane</keyword>
<keyword evidence="7" id="KW-0547">Nucleotide-binding</keyword>
<dbReference type="Gene3D" id="3.30.565.10">
    <property type="entry name" value="Histidine kinase-like ATPase, C-terminal domain"/>
    <property type="match status" value="1"/>
</dbReference>
<evidence type="ECO:0000259" key="14">
    <source>
        <dbReference type="PROSITE" id="PS50885"/>
    </source>
</evidence>
<gene>
    <name evidence="15" type="ORF">GRF59_25825</name>
</gene>
<dbReference type="Pfam" id="PF02518">
    <property type="entry name" value="HATPase_c"/>
    <property type="match status" value="1"/>
</dbReference>
<evidence type="ECO:0000256" key="4">
    <source>
        <dbReference type="ARBA" id="ARBA00022475"/>
    </source>
</evidence>
<dbReference type="GO" id="GO:0000155">
    <property type="term" value="F:phosphorelay sensor kinase activity"/>
    <property type="evidence" value="ECO:0007669"/>
    <property type="project" value="InterPro"/>
</dbReference>
<feature type="domain" description="Histidine kinase" evidence="13">
    <location>
        <begin position="392"/>
        <end position="555"/>
    </location>
</feature>
<dbReference type="InterPro" id="IPR010559">
    <property type="entry name" value="Sig_transdc_His_kin_internal"/>
</dbReference>